<reference evidence="1" key="1">
    <citation type="submission" date="2019-08" db="EMBL/GenBank/DDBJ databases">
        <authorList>
            <person name="Kucharzyk K."/>
            <person name="Murdoch R.W."/>
            <person name="Higgins S."/>
            <person name="Loffler F."/>
        </authorList>
    </citation>
    <scope>NUCLEOTIDE SEQUENCE</scope>
</reference>
<comment type="caution">
    <text evidence="1">The sequence shown here is derived from an EMBL/GenBank/DDBJ whole genome shotgun (WGS) entry which is preliminary data.</text>
</comment>
<proteinExistence type="predicted"/>
<accession>A0A645DHZ3</accession>
<name>A0A645DHZ3_9ZZZZ</name>
<gene>
    <name evidence="1" type="ORF">SDC9_136208</name>
</gene>
<evidence type="ECO:0000313" key="1">
    <source>
        <dbReference type="EMBL" id="MPM89100.1"/>
    </source>
</evidence>
<dbReference type="AlphaFoldDB" id="A0A645DHZ3"/>
<organism evidence="1">
    <name type="scientific">bioreactor metagenome</name>
    <dbReference type="NCBI Taxonomy" id="1076179"/>
    <lineage>
        <taxon>unclassified sequences</taxon>
        <taxon>metagenomes</taxon>
        <taxon>ecological metagenomes</taxon>
    </lineage>
</organism>
<sequence>MEKTQNQDAKTSQNINMNKIAANAANIQKSSLLFLKDYTKEDGKDLIKYTGKNSVTINGTEEKLETYEIKLNNEGLKKLLKAYVKDEKRVIELKDYFTTLVPEGSKENEKINMDELNKEIDKMEDIFGKDGLVMSFAIKDGYIVQQKINADLIAEKDSITFNLSYDVFDINKKIDIKVPNKEDLKSIDLVDLISMFNESTKAPLTEGF</sequence>
<dbReference type="EMBL" id="VSSQ01036590">
    <property type="protein sequence ID" value="MPM89100.1"/>
    <property type="molecule type" value="Genomic_DNA"/>
</dbReference>
<protein>
    <submittedName>
        <fullName evidence="1">Uncharacterized protein</fullName>
    </submittedName>
</protein>